<keyword evidence="2" id="KW-0328">Glycosyltransferase</keyword>
<dbReference type="EMBL" id="JAMFMA010000004">
    <property type="protein sequence ID" value="MCL6275544.1"/>
    <property type="molecule type" value="Genomic_DNA"/>
</dbReference>
<dbReference type="Proteomes" id="UP001203607">
    <property type="component" value="Unassembled WGS sequence"/>
</dbReference>
<gene>
    <name evidence="2" type="ORF">M3P19_16130</name>
</gene>
<comment type="caution">
    <text evidence="2">The sequence shown here is derived from an EMBL/GenBank/DDBJ whole genome shotgun (WGS) entry which is preliminary data.</text>
</comment>
<dbReference type="EC" id="2.4.-.-" evidence="2"/>
<keyword evidence="2" id="KW-0808">Transferase</keyword>
<evidence type="ECO:0000313" key="2">
    <source>
        <dbReference type="EMBL" id="MCL6275544.1"/>
    </source>
</evidence>
<dbReference type="GO" id="GO:0016757">
    <property type="term" value="F:glycosyltransferase activity"/>
    <property type="evidence" value="ECO:0007669"/>
    <property type="project" value="UniProtKB-KW"/>
</dbReference>
<keyword evidence="3" id="KW-1185">Reference proteome</keyword>
<dbReference type="InterPro" id="IPR001296">
    <property type="entry name" value="Glyco_trans_1"/>
</dbReference>
<dbReference type="Gene3D" id="3.40.50.2000">
    <property type="entry name" value="Glycogen Phosphorylase B"/>
    <property type="match status" value="2"/>
</dbReference>
<accession>A0ABT0PVZ6</accession>
<dbReference type="Pfam" id="PF00534">
    <property type="entry name" value="Glycos_transf_1"/>
    <property type="match status" value="1"/>
</dbReference>
<dbReference type="SUPFAM" id="SSF53756">
    <property type="entry name" value="UDP-Glycosyltransferase/glycogen phosphorylase"/>
    <property type="match status" value="1"/>
</dbReference>
<organism evidence="2 3">
    <name type="scientific">Flagellimonas spongiicola</name>
    <dbReference type="NCBI Taxonomy" id="2942208"/>
    <lineage>
        <taxon>Bacteria</taxon>
        <taxon>Pseudomonadati</taxon>
        <taxon>Bacteroidota</taxon>
        <taxon>Flavobacteriia</taxon>
        <taxon>Flavobacteriales</taxon>
        <taxon>Flavobacteriaceae</taxon>
        <taxon>Flagellimonas</taxon>
    </lineage>
</organism>
<sequence length="404" mass="45410">MKKILYVSSVCSEDILQYIFETSKVKPQLAAQKFHRLLAEGLSKCPQECTIETLSSIPVIPANHSRRFWSLTKTTSNGLTYNYIPMLNINGFKNIGVLLYTFIKVFFWSLINRRSKVVICDILNVTLSMASLAACKLTGCKIITIVTDLPGMMVSESSGQVGLANIPKRLTWFDGYVILTDQMNSVVNSKSKPYLVMEGLVDVAMEGSKNTLENKYTDKIVMYAGGLYEKYGVKKLIDAFKLLEDPSYQLHLYGLGPMVDTMSEYIGADTRITYKGVVPNPVVVSEQLKVTLLVNPRPSAEEFTKYSFPSKNVEYMVSGTPMATTKLQGMPKEYHKYVYLFEEETTVGMYETFNRILSQNPPDLHSFGLEAKSFVLEKKNNVAQAKRILEFSNSLVSPIKSDHS</sequence>
<feature type="domain" description="Glycosyl transferase family 1" evidence="1">
    <location>
        <begin position="213"/>
        <end position="366"/>
    </location>
</feature>
<dbReference type="RefSeq" id="WP_249658726.1">
    <property type="nucleotide sequence ID" value="NZ_JAMFMA010000004.1"/>
</dbReference>
<proteinExistence type="predicted"/>
<reference evidence="2 3" key="1">
    <citation type="submission" date="2022-05" db="EMBL/GenBank/DDBJ databases">
        <authorList>
            <person name="Park J.-S."/>
        </authorList>
    </citation>
    <scope>NUCLEOTIDE SEQUENCE [LARGE SCALE GENOMIC DNA]</scope>
    <source>
        <strain evidence="2 3">2012CJ35-5</strain>
    </source>
</reference>
<protein>
    <submittedName>
        <fullName evidence="2">Glycosyltransferase</fullName>
        <ecNumber evidence="2">2.4.-.-</ecNumber>
    </submittedName>
</protein>
<name>A0ABT0PVZ6_9FLAO</name>
<evidence type="ECO:0000259" key="1">
    <source>
        <dbReference type="Pfam" id="PF00534"/>
    </source>
</evidence>
<evidence type="ECO:0000313" key="3">
    <source>
        <dbReference type="Proteomes" id="UP001203607"/>
    </source>
</evidence>